<evidence type="ECO:0000256" key="3">
    <source>
        <dbReference type="SAM" id="Phobius"/>
    </source>
</evidence>
<comment type="similarity">
    <text evidence="1 2">Belongs to the enoyl-CoA hydratase/isomerase family.</text>
</comment>
<dbReference type="Pfam" id="PF00378">
    <property type="entry name" value="ECH_1"/>
    <property type="match status" value="1"/>
</dbReference>
<keyword evidence="3" id="KW-0812">Transmembrane</keyword>
<keyword evidence="3" id="KW-1133">Transmembrane helix</keyword>
<dbReference type="InterPro" id="IPR018376">
    <property type="entry name" value="Enoyl-CoA_hyd/isom_CS"/>
</dbReference>
<evidence type="ECO:0000313" key="5">
    <source>
        <dbReference type="Proteomes" id="UP000234328"/>
    </source>
</evidence>
<comment type="caution">
    <text evidence="4">The sequence shown here is derived from an EMBL/GenBank/DDBJ whole genome shotgun (WGS) entry which is preliminary data.</text>
</comment>
<accession>A0A2N4ULL9</accession>
<keyword evidence="5" id="KW-1185">Reference proteome</keyword>
<dbReference type="PANTHER" id="PTHR43802">
    <property type="entry name" value="ENOYL-COA HYDRATASE"/>
    <property type="match status" value="1"/>
</dbReference>
<dbReference type="OrthoDB" id="5291143at2"/>
<dbReference type="Gene3D" id="3.90.226.10">
    <property type="entry name" value="2-enoyl-CoA Hydratase, Chain A, domain 1"/>
    <property type="match status" value="1"/>
</dbReference>
<feature type="transmembrane region" description="Helical" evidence="3">
    <location>
        <begin position="144"/>
        <end position="162"/>
    </location>
</feature>
<dbReference type="EMBL" id="PDNV01000001">
    <property type="protein sequence ID" value="PLC55913.1"/>
    <property type="molecule type" value="Genomic_DNA"/>
</dbReference>
<dbReference type="CDD" id="cd06558">
    <property type="entry name" value="crotonase-like"/>
    <property type="match status" value="1"/>
</dbReference>
<name>A0A2N4ULL9_9BURK</name>
<feature type="transmembrane region" description="Helical" evidence="3">
    <location>
        <begin position="99"/>
        <end position="124"/>
    </location>
</feature>
<keyword evidence="3" id="KW-0472">Membrane</keyword>
<dbReference type="Proteomes" id="UP000234328">
    <property type="component" value="Unassembled WGS sequence"/>
</dbReference>
<dbReference type="InterPro" id="IPR001753">
    <property type="entry name" value="Enoyl-CoA_hydra/iso"/>
</dbReference>
<evidence type="ECO:0000256" key="2">
    <source>
        <dbReference type="RuleBase" id="RU003707"/>
    </source>
</evidence>
<dbReference type="GO" id="GO:0003824">
    <property type="term" value="F:catalytic activity"/>
    <property type="evidence" value="ECO:0007669"/>
    <property type="project" value="InterPro"/>
</dbReference>
<proteinExistence type="inferred from homology"/>
<protein>
    <submittedName>
        <fullName evidence="4">Enoyl-CoA hydratase</fullName>
    </submittedName>
</protein>
<dbReference type="PROSITE" id="PS00166">
    <property type="entry name" value="ENOYL_COA_HYDRATASE"/>
    <property type="match status" value="1"/>
</dbReference>
<sequence length="252" mass="26859">MEDSGTIQLEKSDGLAVITLAHPKKLNALSSALRKKLGEALAAVSEDDEVKVVLLRAEGRAFCAGADLQDAPDTPLAWRDRVLLAQKHHIAIARMRKPVIAAVQGAAVGGGASLALVADILIMADDAKLVFPFVRLGVVPDGGMAYLLQAKLNAAIALELLLSGGTMKADEAHRVGLTRHLVPAAELGDFSEKYARNLCKLPWEAVMLTKALCAQQWAAGFERTLAHEADAFALASSTQGHQNAMKEVRTRK</sequence>
<dbReference type="InterPro" id="IPR029045">
    <property type="entry name" value="ClpP/crotonase-like_dom_sf"/>
</dbReference>
<evidence type="ECO:0000256" key="1">
    <source>
        <dbReference type="ARBA" id="ARBA00005254"/>
    </source>
</evidence>
<evidence type="ECO:0000313" key="4">
    <source>
        <dbReference type="EMBL" id="PLC55913.1"/>
    </source>
</evidence>
<dbReference type="PANTHER" id="PTHR43802:SF1">
    <property type="entry name" value="IP11341P-RELATED"/>
    <property type="match status" value="1"/>
</dbReference>
<reference evidence="4 5" key="1">
    <citation type="submission" date="2017-10" db="EMBL/GenBank/DDBJ databases">
        <title>Two draft genome sequences of Pusillimonas sp. strains isolated from a nitrate- and radionuclide-contaminated groundwater in Russia.</title>
        <authorList>
            <person name="Grouzdev D.S."/>
            <person name="Tourova T.P."/>
            <person name="Goeva M.A."/>
            <person name="Babich T.L."/>
            <person name="Sokolova D.S."/>
            <person name="Abdullin R."/>
            <person name="Poltaraus A.B."/>
            <person name="Toshchakov S.V."/>
            <person name="Nazina T.N."/>
        </authorList>
    </citation>
    <scope>NUCLEOTIDE SEQUENCE [LARGE SCALE GENOMIC DNA]</scope>
    <source>
        <strain evidence="4 5">JR1/69-2-13</strain>
    </source>
</reference>
<organism evidence="4 5">
    <name type="scientific">Pollutimonas nitritireducens</name>
    <dbReference type="NCBI Taxonomy" id="2045209"/>
    <lineage>
        <taxon>Bacteria</taxon>
        <taxon>Pseudomonadati</taxon>
        <taxon>Pseudomonadota</taxon>
        <taxon>Betaproteobacteria</taxon>
        <taxon>Burkholderiales</taxon>
        <taxon>Alcaligenaceae</taxon>
        <taxon>Pollutimonas</taxon>
    </lineage>
</organism>
<gene>
    <name evidence="4" type="ORF">CR155_02400</name>
</gene>
<dbReference type="SUPFAM" id="SSF52096">
    <property type="entry name" value="ClpP/crotonase"/>
    <property type="match status" value="1"/>
</dbReference>
<dbReference type="AlphaFoldDB" id="A0A2N4ULL9"/>
<dbReference type="RefSeq" id="WP_102068382.1">
    <property type="nucleotide sequence ID" value="NZ_PDNV01000001.1"/>
</dbReference>